<feature type="signal peptide" evidence="13">
    <location>
        <begin position="1"/>
        <end position="21"/>
    </location>
</feature>
<dbReference type="EMBL" id="JBANQN010000001">
    <property type="protein sequence ID" value="KAK6802783.1"/>
    <property type="molecule type" value="Genomic_DNA"/>
</dbReference>
<evidence type="ECO:0000256" key="4">
    <source>
        <dbReference type="ARBA" id="ARBA00022614"/>
    </source>
</evidence>
<keyword evidence="5 12" id="KW-0812">Transmembrane</keyword>
<sequence length="863" mass="96933">MGYVNLVFFMLFPFLCHLSFSSSLPHLCPKDQALALLQFKHMFTISHDASDHCFDITGQSIQSYPKTLSWNKSIDCCSWDGVYCDETTGKVIELNLTCSKLQGKFHSNSSVFQLSNLKRLDLSNNNFSGSYISPKFGEFSSLMHLDLSDSRFAGLIPTEISHLSKLQVLSIQSSLLRFGPHNFELLLKNLTRLRELNIDSVNISSTIPLNFSSYLTALWLPFTQLYGVLPERVFHLSNLESLDLSDNLQLTIKFPTTKWNSSASLMELYLYSVNVTGRIPESFGHLTSLSKLDLLSCNLSGSIPKPLWNLTNIELLDLGNNHLEGPISDLLRFGKLRSLSLRNNNFDVQLEFLSFKRIWTQLEELDFSSNFLTGPIPSNVSGMQNLQFLFLSSNHLNKTIPSWIFSLPSLYDLDLSNNHFSGNIQEFKSRTLHRVSLKQNQLQGPIPKSLLNQHDLYYLLLSHNKLSGLIDSTVCNLTSLQVLDLGSNNLEGTIPLCLGEMSILRVLDLSNNSLGGTINTTFSIGNVLGVMKFDGNKLEGKFPQLINCKYLEVLDLGNNELKDTFPKWLGALPELQILNLRSNKFYGPIKDSRTDNLFAQIRVIDLSSNGFSGDLPVRLFENFEAMKISSEKSGTREYVGDISYYYTISLIVTTKGLELELPRVLTTDLIIDLSRNRFEGHIPSIIGDLIGLRTLNLSHNRLEGHIPASLHQLSILESLDLSSNKISGEIPQQLTSLKSLEVLNLSHNHLVGCIPKGKQFDTFENSSYQGNDGLHGFPLSKDCGGDDGVAQMTNLVELDEEEGGDSSMISWQAVLMGYGCGLVIGLSIIYIMLSTQYPAWFSRMDVKLEHKILTRMRRHKKRH</sequence>
<dbReference type="PANTHER" id="PTHR48052:SF85">
    <property type="entry name" value="LEUCINE-RICH REPEAT-CONTAINING N-TERMINAL PLANT-TYPE DOMAIN-CONTAINING PROTEIN"/>
    <property type="match status" value="1"/>
</dbReference>
<dbReference type="Pfam" id="PF08263">
    <property type="entry name" value="LRRNT_2"/>
    <property type="match status" value="2"/>
</dbReference>
<accession>A0AAN8YMF7</accession>
<keyword evidence="4" id="KW-0433">Leucine-rich repeat</keyword>
<evidence type="ECO:0000256" key="2">
    <source>
        <dbReference type="ARBA" id="ARBA00009592"/>
    </source>
</evidence>
<dbReference type="PRINTS" id="PR00019">
    <property type="entry name" value="LEURICHRPT"/>
</dbReference>
<dbReference type="Gene3D" id="3.80.10.10">
    <property type="entry name" value="Ribonuclease Inhibitor"/>
    <property type="match status" value="3"/>
</dbReference>
<keyword evidence="3" id="KW-1003">Cell membrane</keyword>
<feature type="domain" description="Leucine-rich repeat-containing N-terminal plant-type" evidence="14">
    <location>
        <begin position="30"/>
        <end position="48"/>
    </location>
</feature>
<evidence type="ECO:0000256" key="11">
    <source>
        <dbReference type="ARBA" id="ARBA00023180"/>
    </source>
</evidence>
<keyword evidence="7" id="KW-0677">Repeat</keyword>
<dbReference type="PROSITE" id="PS51450">
    <property type="entry name" value="LRR"/>
    <property type="match status" value="1"/>
</dbReference>
<dbReference type="AlphaFoldDB" id="A0AAN8YMF7"/>
<dbReference type="Pfam" id="PF00560">
    <property type="entry name" value="LRR_1"/>
    <property type="match status" value="3"/>
</dbReference>
<dbReference type="SMART" id="SM00365">
    <property type="entry name" value="LRR_SD22"/>
    <property type="match status" value="4"/>
</dbReference>
<dbReference type="FunFam" id="3.80.10.10:FF:000111">
    <property type="entry name" value="LRR receptor-like serine/threonine-protein kinase ERECTA"/>
    <property type="match status" value="1"/>
</dbReference>
<dbReference type="InterPro" id="IPR032675">
    <property type="entry name" value="LRR_dom_sf"/>
</dbReference>
<keyword evidence="11" id="KW-0325">Glycoprotein</keyword>
<keyword evidence="6 13" id="KW-0732">Signal</keyword>
<evidence type="ECO:0000256" key="3">
    <source>
        <dbReference type="ARBA" id="ARBA00022475"/>
    </source>
</evidence>
<evidence type="ECO:0000256" key="1">
    <source>
        <dbReference type="ARBA" id="ARBA00004251"/>
    </source>
</evidence>
<feature type="domain" description="Leucine-rich repeat-containing N-terminal plant-type" evidence="14">
    <location>
        <begin position="65"/>
        <end position="85"/>
    </location>
</feature>
<feature type="transmembrane region" description="Helical" evidence="12">
    <location>
        <begin position="815"/>
        <end position="833"/>
    </location>
</feature>
<keyword evidence="16" id="KW-1185">Reference proteome</keyword>
<dbReference type="FunFam" id="3.80.10.10:FF:000095">
    <property type="entry name" value="LRR receptor-like serine/threonine-protein kinase GSO1"/>
    <property type="match status" value="2"/>
</dbReference>
<evidence type="ECO:0000256" key="6">
    <source>
        <dbReference type="ARBA" id="ARBA00022729"/>
    </source>
</evidence>
<feature type="chain" id="PRO_5042939751" description="Leucine-rich repeat-containing N-terminal plant-type domain-containing protein" evidence="13">
    <location>
        <begin position="22"/>
        <end position="863"/>
    </location>
</feature>
<keyword evidence="8 12" id="KW-1133">Transmembrane helix</keyword>
<evidence type="ECO:0000256" key="8">
    <source>
        <dbReference type="ARBA" id="ARBA00022989"/>
    </source>
</evidence>
<dbReference type="InterPro" id="IPR003591">
    <property type="entry name" value="Leu-rich_rpt_typical-subtyp"/>
</dbReference>
<keyword evidence="10" id="KW-0675">Receptor</keyword>
<evidence type="ECO:0000256" key="13">
    <source>
        <dbReference type="SAM" id="SignalP"/>
    </source>
</evidence>
<evidence type="ECO:0000256" key="9">
    <source>
        <dbReference type="ARBA" id="ARBA00023136"/>
    </source>
</evidence>
<name>A0AAN8YMF7_SOLBU</name>
<dbReference type="Pfam" id="PF13855">
    <property type="entry name" value="LRR_8"/>
    <property type="match status" value="4"/>
</dbReference>
<comment type="similarity">
    <text evidence="2">Belongs to the RLP family.</text>
</comment>
<dbReference type="InterPro" id="IPR001611">
    <property type="entry name" value="Leu-rich_rpt"/>
</dbReference>
<dbReference type="SUPFAM" id="SSF52058">
    <property type="entry name" value="L domain-like"/>
    <property type="match status" value="2"/>
</dbReference>
<dbReference type="GO" id="GO:0005886">
    <property type="term" value="C:plasma membrane"/>
    <property type="evidence" value="ECO:0007669"/>
    <property type="project" value="UniProtKB-SubCell"/>
</dbReference>
<gene>
    <name evidence="15" type="ORF">RDI58_000566</name>
</gene>
<evidence type="ECO:0000313" key="15">
    <source>
        <dbReference type="EMBL" id="KAK6802783.1"/>
    </source>
</evidence>
<keyword evidence="9 12" id="KW-0472">Membrane</keyword>
<comment type="caution">
    <text evidence="15">The sequence shown here is derived from an EMBL/GenBank/DDBJ whole genome shotgun (WGS) entry which is preliminary data.</text>
</comment>
<evidence type="ECO:0000256" key="12">
    <source>
        <dbReference type="SAM" id="Phobius"/>
    </source>
</evidence>
<evidence type="ECO:0000259" key="14">
    <source>
        <dbReference type="Pfam" id="PF08263"/>
    </source>
</evidence>
<evidence type="ECO:0000256" key="10">
    <source>
        <dbReference type="ARBA" id="ARBA00023170"/>
    </source>
</evidence>
<dbReference type="SMART" id="SM00369">
    <property type="entry name" value="LRR_TYP"/>
    <property type="match status" value="8"/>
</dbReference>
<reference evidence="15 16" key="1">
    <citation type="submission" date="2024-02" db="EMBL/GenBank/DDBJ databases">
        <title>de novo genome assembly of Solanum bulbocastanum strain 11H21.</title>
        <authorList>
            <person name="Hosaka A.J."/>
        </authorList>
    </citation>
    <scope>NUCLEOTIDE SEQUENCE [LARGE SCALE GENOMIC DNA]</scope>
    <source>
        <tissue evidence="15">Young leaves</tissue>
    </source>
</reference>
<organism evidence="15 16">
    <name type="scientific">Solanum bulbocastanum</name>
    <name type="common">Wild potato</name>
    <dbReference type="NCBI Taxonomy" id="147425"/>
    <lineage>
        <taxon>Eukaryota</taxon>
        <taxon>Viridiplantae</taxon>
        <taxon>Streptophyta</taxon>
        <taxon>Embryophyta</taxon>
        <taxon>Tracheophyta</taxon>
        <taxon>Spermatophyta</taxon>
        <taxon>Magnoliopsida</taxon>
        <taxon>eudicotyledons</taxon>
        <taxon>Gunneridae</taxon>
        <taxon>Pentapetalae</taxon>
        <taxon>asterids</taxon>
        <taxon>lamiids</taxon>
        <taxon>Solanales</taxon>
        <taxon>Solanaceae</taxon>
        <taxon>Solanoideae</taxon>
        <taxon>Solaneae</taxon>
        <taxon>Solanum</taxon>
    </lineage>
</organism>
<proteinExistence type="inferred from homology"/>
<protein>
    <recommendedName>
        <fullName evidence="14">Leucine-rich repeat-containing N-terminal plant-type domain-containing protein</fullName>
    </recommendedName>
</protein>
<dbReference type="PANTHER" id="PTHR48052">
    <property type="entry name" value="UNNAMED PRODUCT"/>
    <property type="match status" value="1"/>
</dbReference>
<dbReference type="GO" id="GO:0050832">
    <property type="term" value="P:defense response to fungus"/>
    <property type="evidence" value="ECO:0007669"/>
    <property type="project" value="UniProtKB-ARBA"/>
</dbReference>
<dbReference type="Proteomes" id="UP001371456">
    <property type="component" value="Unassembled WGS sequence"/>
</dbReference>
<evidence type="ECO:0000256" key="7">
    <source>
        <dbReference type="ARBA" id="ARBA00022737"/>
    </source>
</evidence>
<evidence type="ECO:0000313" key="16">
    <source>
        <dbReference type="Proteomes" id="UP001371456"/>
    </source>
</evidence>
<comment type="subcellular location">
    <subcellularLocation>
        <location evidence="1">Cell membrane</location>
        <topology evidence="1">Single-pass type I membrane protein</topology>
    </subcellularLocation>
</comment>
<evidence type="ECO:0000256" key="5">
    <source>
        <dbReference type="ARBA" id="ARBA00022692"/>
    </source>
</evidence>
<dbReference type="InterPro" id="IPR013210">
    <property type="entry name" value="LRR_N_plant-typ"/>
</dbReference>